<proteinExistence type="predicted"/>
<dbReference type="Gene3D" id="3.20.20.370">
    <property type="entry name" value="Glycoside hydrolase/deacetylase"/>
    <property type="match status" value="1"/>
</dbReference>
<gene>
    <name evidence="2" type="ORF">GJ697_19885</name>
</gene>
<dbReference type="Pfam" id="PF01522">
    <property type="entry name" value="Polysacc_deac_1"/>
    <property type="match status" value="1"/>
</dbReference>
<comment type="caution">
    <text evidence="2">The sequence shown here is derived from an EMBL/GenBank/DDBJ whole genome shotgun (WGS) entry which is preliminary data.</text>
</comment>
<evidence type="ECO:0000313" key="3">
    <source>
        <dbReference type="Proteomes" id="UP000481037"/>
    </source>
</evidence>
<organism evidence="2 3">
    <name type="scientific">Duganella alba</name>
    <dbReference type="NCBI Taxonomy" id="2666081"/>
    <lineage>
        <taxon>Bacteria</taxon>
        <taxon>Pseudomonadati</taxon>
        <taxon>Pseudomonadota</taxon>
        <taxon>Betaproteobacteria</taxon>
        <taxon>Burkholderiales</taxon>
        <taxon>Oxalobacteraceae</taxon>
        <taxon>Telluria group</taxon>
        <taxon>Duganella</taxon>
    </lineage>
</organism>
<accession>A0A6L5QJZ2</accession>
<name>A0A6L5QJZ2_9BURK</name>
<dbReference type="InterPro" id="IPR011330">
    <property type="entry name" value="Glyco_hydro/deAcase_b/a-brl"/>
</dbReference>
<reference evidence="2 3" key="1">
    <citation type="submission" date="2019-11" db="EMBL/GenBank/DDBJ databases">
        <title>Novel species isolated from a subtropical stream in China.</title>
        <authorList>
            <person name="Lu H."/>
        </authorList>
    </citation>
    <scope>NUCLEOTIDE SEQUENCE [LARGE SCALE GENOMIC DNA]</scope>
    <source>
        <strain evidence="2 3">FT25W</strain>
    </source>
</reference>
<dbReference type="EMBL" id="WKJM01000018">
    <property type="protein sequence ID" value="MRX10103.1"/>
    <property type="molecule type" value="Genomic_DNA"/>
</dbReference>
<dbReference type="GO" id="GO:0016810">
    <property type="term" value="F:hydrolase activity, acting on carbon-nitrogen (but not peptide) bonds"/>
    <property type="evidence" value="ECO:0007669"/>
    <property type="project" value="InterPro"/>
</dbReference>
<protein>
    <submittedName>
        <fullName evidence="2">Polysaccharide deacetylase</fullName>
    </submittedName>
</protein>
<dbReference type="RefSeq" id="WP_154364537.1">
    <property type="nucleotide sequence ID" value="NZ_WKJM01000018.1"/>
</dbReference>
<evidence type="ECO:0000259" key="1">
    <source>
        <dbReference type="Pfam" id="PF01522"/>
    </source>
</evidence>
<dbReference type="GO" id="GO:0005975">
    <property type="term" value="P:carbohydrate metabolic process"/>
    <property type="evidence" value="ECO:0007669"/>
    <property type="project" value="InterPro"/>
</dbReference>
<evidence type="ECO:0000313" key="2">
    <source>
        <dbReference type="EMBL" id="MRX10103.1"/>
    </source>
</evidence>
<dbReference type="AlphaFoldDB" id="A0A6L5QJZ2"/>
<dbReference type="InterPro" id="IPR002509">
    <property type="entry name" value="NODB_dom"/>
</dbReference>
<dbReference type="Proteomes" id="UP000481037">
    <property type="component" value="Unassembled WGS sequence"/>
</dbReference>
<sequence>MRVCITIDTEFSIAGAFADPARQPVGVPMVRCEVAGRSQGLDFLLGCFGRHGVQATFFVETAQRHWFRDDPMRALARQIADAGHEVQLHVHPCWAMFRNADWPQRVRRQPRQDDLAGRDVASTLGLLRQGQATFTEWGLPAPQVFRAGNLQYDDNLYRALSAAGIPYSSNIGLGVYSAGLPEYQLYAGRHLRHGVLECPVLTYCDWRSHLKSVAVSSSSFAEMRAVLEQAYAAGLELVVILTHPFEYVHSDGDGFRRLRRHALNQARLERLCAYLAAHPQRFEACGMAAAAGQPLTAASAHNPLLRGRPWRTACRITAQTVYDRYGRWMLARAA</sequence>
<feature type="domain" description="NodB homology" evidence="1">
    <location>
        <begin position="44"/>
        <end position="167"/>
    </location>
</feature>
<keyword evidence="3" id="KW-1185">Reference proteome</keyword>
<dbReference type="SUPFAM" id="SSF88713">
    <property type="entry name" value="Glycoside hydrolase/deacetylase"/>
    <property type="match status" value="1"/>
</dbReference>